<sequence length="87" mass="10265">MQPKIQVGVFSATMPPEALEITRKLMNKPVRVLVKRDELTLEGIKQFYVNVEEEEWFTDKMRSRDHTLSATHGDMDQNTRDIIKREF</sequence>
<keyword evidence="3" id="KW-1185">Reference proteome</keyword>
<dbReference type="SUPFAM" id="SSF52540">
    <property type="entry name" value="P-loop containing nucleoside triphosphate hydrolases"/>
    <property type="match status" value="1"/>
</dbReference>
<dbReference type="EMBL" id="VEPZ02001391">
    <property type="protein sequence ID" value="KAE8676015.1"/>
    <property type="molecule type" value="Genomic_DNA"/>
</dbReference>
<dbReference type="Gene3D" id="3.40.50.300">
    <property type="entry name" value="P-loop containing nucleotide triphosphate hydrolases"/>
    <property type="match status" value="1"/>
</dbReference>
<name>A0A6A2Y4Y7_HIBSY</name>
<accession>A0A6A2Y4Y7</accession>
<dbReference type="InterPro" id="IPR027417">
    <property type="entry name" value="P-loop_NTPase"/>
</dbReference>
<dbReference type="GO" id="GO:0003743">
    <property type="term" value="F:translation initiation factor activity"/>
    <property type="evidence" value="ECO:0007669"/>
    <property type="project" value="UniProtKB-KW"/>
</dbReference>
<keyword evidence="2" id="KW-0648">Protein biosynthesis</keyword>
<dbReference type="PANTHER" id="PTHR47958">
    <property type="entry name" value="ATP-DEPENDENT RNA HELICASE DBP3"/>
    <property type="match status" value="1"/>
</dbReference>
<comment type="caution">
    <text evidence="2">The sequence shown here is derived from an EMBL/GenBank/DDBJ whole genome shotgun (WGS) entry which is preliminary data.</text>
</comment>
<gene>
    <name evidence="2" type="ORF">F3Y22_tig00111640pilonHSYRG00270</name>
</gene>
<dbReference type="Proteomes" id="UP000436088">
    <property type="component" value="Unassembled WGS sequence"/>
</dbReference>
<evidence type="ECO:0000313" key="3">
    <source>
        <dbReference type="Proteomes" id="UP000436088"/>
    </source>
</evidence>
<protein>
    <submittedName>
        <fullName evidence="2">Eukaryotic initiation factor 4A-6</fullName>
    </submittedName>
</protein>
<evidence type="ECO:0000256" key="1">
    <source>
        <dbReference type="ARBA" id="ARBA00022884"/>
    </source>
</evidence>
<dbReference type="AlphaFoldDB" id="A0A6A2Y4Y7"/>
<keyword evidence="1" id="KW-0694">RNA-binding</keyword>
<reference evidence="2" key="1">
    <citation type="submission" date="2019-09" db="EMBL/GenBank/DDBJ databases">
        <title>Draft genome information of white flower Hibiscus syriacus.</title>
        <authorList>
            <person name="Kim Y.-M."/>
        </authorList>
    </citation>
    <scope>NUCLEOTIDE SEQUENCE [LARGE SCALE GENOMIC DNA]</scope>
    <source>
        <strain evidence="2">YM2019G1</strain>
    </source>
</reference>
<dbReference type="GO" id="GO:0003723">
    <property type="term" value="F:RNA binding"/>
    <property type="evidence" value="ECO:0007669"/>
    <property type="project" value="UniProtKB-KW"/>
</dbReference>
<organism evidence="2 3">
    <name type="scientific">Hibiscus syriacus</name>
    <name type="common">Rose of Sharon</name>
    <dbReference type="NCBI Taxonomy" id="106335"/>
    <lineage>
        <taxon>Eukaryota</taxon>
        <taxon>Viridiplantae</taxon>
        <taxon>Streptophyta</taxon>
        <taxon>Embryophyta</taxon>
        <taxon>Tracheophyta</taxon>
        <taxon>Spermatophyta</taxon>
        <taxon>Magnoliopsida</taxon>
        <taxon>eudicotyledons</taxon>
        <taxon>Gunneridae</taxon>
        <taxon>Pentapetalae</taxon>
        <taxon>rosids</taxon>
        <taxon>malvids</taxon>
        <taxon>Malvales</taxon>
        <taxon>Malvaceae</taxon>
        <taxon>Malvoideae</taxon>
        <taxon>Hibiscus</taxon>
    </lineage>
</organism>
<proteinExistence type="predicted"/>
<keyword evidence="2" id="KW-0396">Initiation factor</keyword>
<evidence type="ECO:0000313" key="2">
    <source>
        <dbReference type="EMBL" id="KAE8676015.1"/>
    </source>
</evidence>